<proteinExistence type="predicted"/>
<protein>
    <recommendedName>
        <fullName evidence="5">DUF2946 domain-containing protein</fullName>
    </recommendedName>
</protein>
<keyword evidence="2" id="KW-0732">Signal</keyword>
<evidence type="ECO:0000256" key="2">
    <source>
        <dbReference type="SAM" id="SignalP"/>
    </source>
</evidence>
<reference evidence="3 4" key="1">
    <citation type="submission" date="2018-12" db="EMBL/GenBank/DDBJ databases">
        <authorList>
            <person name="Grouzdev D.S."/>
            <person name="Krutkina M.S."/>
        </authorList>
    </citation>
    <scope>NUCLEOTIDE SEQUENCE [LARGE SCALE GENOMIC DNA]</scope>
    <source>
        <strain evidence="3 4">RmlP026</strain>
    </source>
</reference>
<organism evidence="3 4">
    <name type="scientific">Lichenibacterium minor</name>
    <dbReference type="NCBI Taxonomy" id="2316528"/>
    <lineage>
        <taxon>Bacteria</taxon>
        <taxon>Pseudomonadati</taxon>
        <taxon>Pseudomonadota</taxon>
        <taxon>Alphaproteobacteria</taxon>
        <taxon>Hyphomicrobiales</taxon>
        <taxon>Lichenihabitantaceae</taxon>
        <taxon>Lichenibacterium</taxon>
    </lineage>
</organism>
<accession>A0A4Q2U883</accession>
<feature type="region of interest" description="Disordered" evidence="1">
    <location>
        <begin position="114"/>
        <end position="133"/>
    </location>
</feature>
<name>A0A4Q2U883_9HYPH</name>
<gene>
    <name evidence="3" type="ORF">D3273_14600</name>
</gene>
<evidence type="ECO:0000256" key="1">
    <source>
        <dbReference type="SAM" id="MobiDB-lite"/>
    </source>
</evidence>
<feature type="compositionally biased region" description="Basic and acidic residues" evidence="1">
    <location>
        <begin position="57"/>
        <end position="69"/>
    </location>
</feature>
<feature type="region of interest" description="Disordered" evidence="1">
    <location>
        <begin position="46"/>
        <end position="69"/>
    </location>
</feature>
<feature type="chain" id="PRO_5020947072" description="DUF2946 domain-containing protein" evidence="2">
    <location>
        <begin position="23"/>
        <end position="133"/>
    </location>
</feature>
<evidence type="ECO:0000313" key="4">
    <source>
        <dbReference type="Proteomes" id="UP000290759"/>
    </source>
</evidence>
<dbReference type="RefSeq" id="WP_129227624.1">
    <property type="nucleotide sequence ID" value="NZ_QYBB01000015.1"/>
</dbReference>
<evidence type="ECO:0008006" key="5">
    <source>
        <dbReference type="Google" id="ProtNLM"/>
    </source>
</evidence>
<keyword evidence="4" id="KW-1185">Reference proteome</keyword>
<feature type="signal peptide" evidence="2">
    <location>
        <begin position="1"/>
        <end position="22"/>
    </location>
</feature>
<dbReference type="Proteomes" id="UP000290759">
    <property type="component" value="Unassembled WGS sequence"/>
</dbReference>
<evidence type="ECO:0000313" key="3">
    <source>
        <dbReference type="EMBL" id="RYC31341.1"/>
    </source>
</evidence>
<dbReference type="AlphaFoldDB" id="A0A4Q2U883"/>
<comment type="caution">
    <text evidence="3">The sequence shown here is derived from an EMBL/GenBank/DDBJ whole genome shotgun (WGS) entry which is preliminary data.</text>
</comment>
<sequence length="133" mass="13491">MFPTWIKAALLCLALVAGSIVAGHAGSGLDQHGAASVRLSDRAADADVAATHQMQRHAADHHGHGAPDRDCPTGGGCCDAFCHAVLATDLPMQGTVDVSFGAYLRRDDAAAASLPVRGPERPPRSAVAGSTAA</sequence>
<dbReference type="EMBL" id="QYBB01000015">
    <property type="protein sequence ID" value="RYC31341.1"/>
    <property type="molecule type" value="Genomic_DNA"/>
</dbReference>
<reference evidence="3 4" key="2">
    <citation type="submission" date="2019-02" db="EMBL/GenBank/DDBJ databases">
        <title>'Lichenibacterium ramalinii' gen. nov. sp. nov., 'Lichenibacterium minor' gen. nov. sp. nov.</title>
        <authorList>
            <person name="Pankratov T."/>
        </authorList>
    </citation>
    <scope>NUCLEOTIDE SEQUENCE [LARGE SCALE GENOMIC DNA]</scope>
    <source>
        <strain evidence="3 4">RmlP026</strain>
    </source>
</reference>